<dbReference type="SMART" id="SM00235">
    <property type="entry name" value="ZnMc"/>
    <property type="match status" value="1"/>
</dbReference>
<dbReference type="STRING" id="210143.A0A1R3GXL2"/>
<reference evidence="9 10" key="1">
    <citation type="submission" date="2013-09" db="EMBL/GenBank/DDBJ databases">
        <title>Corchorus capsularis genome sequencing.</title>
        <authorList>
            <person name="Alam M."/>
            <person name="Haque M.S."/>
            <person name="Islam M.S."/>
            <person name="Emdad E.M."/>
            <person name="Islam M.M."/>
            <person name="Ahmed B."/>
            <person name="Halim A."/>
            <person name="Hossen Q.M.M."/>
            <person name="Hossain M.Z."/>
            <person name="Ahmed R."/>
            <person name="Khan M.M."/>
            <person name="Islam R."/>
            <person name="Rashid M.M."/>
            <person name="Khan S.A."/>
            <person name="Rahman M.S."/>
            <person name="Alam M."/>
        </authorList>
    </citation>
    <scope>NUCLEOTIDE SEQUENCE [LARGE SCALE GENOMIC DNA]</scope>
    <source>
        <strain evidence="10">cv. CVL-1</strain>
        <tissue evidence="9">Whole seedling</tissue>
    </source>
</reference>
<keyword evidence="7" id="KW-0732">Signal</keyword>
<dbReference type="GO" id="GO:0006508">
    <property type="term" value="P:proteolysis"/>
    <property type="evidence" value="ECO:0007669"/>
    <property type="project" value="UniProtKB-KW"/>
</dbReference>
<evidence type="ECO:0000313" key="9">
    <source>
        <dbReference type="EMBL" id="OMO62845.1"/>
    </source>
</evidence>
<keyword evidence="1" id="KW-0645">Protease</keyword>
<dbReference type="PANTHER" id="PTHR10201:SF311">
    <property type="entry name" value="PEPTIDASE METALLOPEPTIDASE DOMAIN-CONTAINING PROTEIN"/>
    <property type="match status" value="1"/>
</dbReference>
<feature type="binding site" evidence="6">
    <location>
        <position position="200"/>
    </location>
    <ligand>
        <name>Zn(2+)</name>
        <dbReference type="ChEBI" id="CHEBI:29105"/>
        <label>1</label>
    </ligand>
</feature>
<feature type="binding site" evidence="6">
    <location>
        <position position="234"/>
    </location>
    <ligand>
        <name>Zn(2+)</name>
        <dbReference type="ChEBI" id="CHEBI:29105"/>
        <label>2</label>
        <note>catalytic</note>
    </ligand>
</feature>
<feature type="chain" id="PRO_5012255351" evidence="7">
    <location>
        <begin position="25"/>
        <end position="273"/>
    </location>
</feature>
<proteinExistence type="predicted"/>
<feature type="binding site" evidence="6">
    <location>
        <position position="182"/>
    </location>
    <ligand>
        <name>Ca(2+)</name>
        <dbReference type="ChEBI" id="CHEBI:29108"/>
        <label>3</label>
    </ligand>
</feature>
<evidence type="ECO:0000256" key="6">
    <source>
        <dbReference type="PIRSR" id="PIRSR621190-2"/>
    </source>
</evidence>
<dbReference type="Pfam" id="PF00413">
    <property type="entry name" value="Peptidase_M10"/>
    <property type="match status" value="1"/>
</dbReference>
<feature type="binding site" description="in inhibited form" evidence="6">
    <location>
        <position position="90"/>
    </location>
    <ligand>
        <name>Zn(2+)</name>
        <dbReference type="ChEBI" id="CHEBI:29105"/>
        <label>2</label>
        <note>catalytic</note>
    </ligand>
</feature>
<evidence type="ECO:0000256" key="5">
    <source>
        <dbReference type="PIRSR" id="PIRSR621190-1"/>
    </source>
</evidence>
<keyword evidence="4 6" id="KW-0862">Zinc</keyword>
<dbReference type="InterPro" id="IPR001818">
    <property type="entry name" value="Pept_M10_metallopeptidase"/>
</dbReference>
<dbReference type="PRINTS" id="PR00138">
    <property type="entry name" value="MATRIXIN"/>
</dbReference>
<feature type="binding site" evidence="6">
    <location>
        <position position="190"/>
    </location>
    <ligand>
        <name>Zn(2+)</name>
        <dbReference type="ChEBI" id="CHEBI:29105"/>
        <label>1</label>
    </ligand>
</feature>
<dbReference type="EMBL" id="AWWV01013119">
    <property type="protein sequence ID" value="OMO62845.1"/>
    <property type="molecule type" value="Genomic_DNA"/>
</dbReference>
<accession>A0A1R3GXL2</accession>
<dbReference type="GO" id="GO:0004222">
    <property type="term" value="F:metalloendopeptidase activity"/>
    <property type="evidence" value="ECO:0007669"/>
    <property type="project" value="InterPro"/>
</dbReference>
<dbReference type="OMA" id="NGPNIRI"/>
<dbReference type="Proteomes" id="UP000188268">
    <property type="component" value="Unassembled WGS sequence"/>
</dbReference>
<dbReference type="InterPro" id="IPR033739">
    <property type="entry name" value="M10A_MMP"/>
</dbReference>
<evidence type="ECO:0000313" key="10">
    <source>
        <dbReference type="Proteomes" id="UP000188268"/>
    </source>
</evidence>
<evidence type="ECO:0000256" key="1">
    <source>
        <dbReference type="ARBA" id="ARBA00022670"/>
    </source>
</evidence>
<comment type="cofactor">
    <cofactor evidence="6">
        <name>Zn(2+)</name>
        <dbReference type="ChEBI" id="CHEBI:29105"/>
    </cofactor>
    <text evidence="6">Binds 2 Zn(2+) ions per subunit.</text>
</comment>
<dbReference type="InterPro" id="IPR021190">
    <property type="entry name" value="Pept_M10A"/>
</dbReference>
<evidence type="ECO:0000256" key="7">
    <source>
        <dbReference type="SAM" id="SignalP"/>
    </source>
</evidence>
<evidence type="ECO:0000259" key="8">
    <source>
        <dbReference type="SMART" id="SM00235"/>
    </source>
</evidence>
<name>A0A1R3GXL2_COCAP</name>
<feature type="binding site" evidence="6">
    <location>
        <position position="242"/>
    </location>
    <ligand>
        <name>Zn(2+)</name>
        <dbReference type="ChEBI" id="CHEBI:29105"/>
        <label>2</label>
        <note>catalytic</note>
    </ligand>
</feature>
<feature type="binding site" evidence="6">
    <location>
        <position position="224"/>
    </location>
    <ligand>
        <name>Zn(2+)</name>
        <dbReference type="ChEBI" id="CHEBI:29105"/>
        <label>2</label>
        <note>catalytic</note>
    </ligand>
</feature>
<gene>
    <name evidence="9" type="ORF">CCACVL1_22609</name>
</gene>
<dbReference type="Gene3D" id="3.40.390.10">
    <property type="entry name" value="Collagenase (Catalytic Domain)"/>
    <property type="match status" value="1"/>
</dbReference>
<dbReference type="OrthoDB" id="406838at2759"/>
<dbReference type="PANTHER" id="PTHR10201">
    <property type="entry name" value="MATRIX METALLOPROTEINASE"/>
    <property type="match status" value="1"/>
</dbReference>
<dbReference type="AlphaFoldDB" id="A0A1R3GXL2"/>
<evidence type="ECO:0000256" key="4">
    <source>
        <dbReference type="ARBA" id="ARBA00022833"/>
    </source>
</evidence>
<feature type="signal peptide" evidence="7">
    <location>
        <begin position="1"/>
        <end position="24"/>
    </location>
</feature>
<feature type="binding site" evidence="6">
    <location>
        <position position="228"/>
    </location>
    <ligand>
        <name>Zn(2+)</name>
        <dbReference type="ChEBI" id="CHEBI:29105"/>
        <label>2</label>
        <note>catalytic</note>
    </ligand>
</feature>
<dbReference type="GO" id="GO:0008270">
    <property type="term" value="F:zinc ion binding"/>
    <property type="evidence" value="ECO:0007669"/>
    <property type="project" value="InterPro"/>
</dbReference>
<dbReference type="InterPro" id="IPR024079">
    <property type="entry name" value="MetalloPept_cat_dom_sf"/>
</dbReference>
<keyword evidence="3" id="KW-0378">Hydrolase</keyword>
<dbReference type="SUPFAM" id="SSF55486">
    <property type="entry name" value="Metalloproteases ('zincins'), catalytic domain"/>
    <property type="match status" value="1"/>
</dbReference>
<keyword evidence="10" id="KW-1185">Reference proteome</keyword>
<dbReference type="CDD" id="cd04278">
    <property type="entry name" value="ZnMc_MMP"/>
    <property type="match status" value="1"/>
</dbReference>
<organism evidence="9 10">
    <name type="scientific">Corchorus capsularis</name>
    <name type="common">Jute</name>
    <dbReference type="NCBI Taxonomy" id="210143"/>
    <lineage>
        <taxon>Eukaryota</taxon>
        <taxon>Viridiplantae</taxon>
        <taxon>Streptophyta</taxon>
        <taxon>Embryophyta</taxon>
        <taxon>Tracheophyta</taxon>
        <taxon>Spermatophyta</taxon>
        <taxon>Magnoliopsida</taxon>
        <taxon>eudicotyledons</taxon>
        <taxon>Gunneridae</taxon>
        <taxon>Pentapetalae</taxon>
        <taxon>rosids</taxon>
        <taxon>malvids</taxon>
        <taxon>Malvales</taxon>
        <taxon>Malvaceae</taxon>
        <taxon>Grewioideae</taxon>
        <taxon>Apeibeae</taxon>
        <taxon>Corchorus</taxon>
    </lineage>
</organism>
<feature type="binding site" evidence="6">
    <location>
        <position position="183"/>
    </location>
    <ligand>
        <name>Ca(2+)</name>
        <dbReference type="ChEBI" id="CHEBI:29108"/>
        <label>3</label>
    </ligand>
</feature>
<keyword evidence="2 6" id="KW-0479">Metal-binding</keyword>
<feature type="domain" description="Peptidase metallopeptidase" evidence="8">
    <location>
        <begin position="106"/>
        <end position="270"/>
    </location>
</feature>
<keyword evidence="6" id="KW-0106">Calcium</keyword>
<dbReference type="GO" id="GO:0030198">
    <property type="term" value="P:extracellular matrix organization"/>
    <property type="evidence" value="ECO:0007669"/>
    <property type="project" value="TreeGrafter"/>
</dbReference>
<dbReference type="InterPro" id="IPR006026">
    <property type="entry name" value="Peptidase_Metallo"/>
</dbReference>
<dbReference type="GO" id="GO:0031012">
    <property type="term" value="C:extracellular matrix"/>
    <property type="evidence" value="ECO:0007669"/>
    <property type="project" value="InterPro"/>
</dbReference>
<sequence length="273" mass="30907">MATSSKLVLPFLAFLVFLIPSIQSNPVKNPFGFIRDLHGSQKGQTVKGLKDLKLYLEKFGYLNHNIQIWFKCHRRPRRRDGEYDDETSRCGQPDIINNGPNIRINLNSIWPATQNHLKYRILTGVQVPGTEDLKSVLSRAFNRWAKVSRFTFEEVPENAEIFQLEIGFHGTDGISPGDTGFDGRKGTLAHAHFPTDGRFHYDKDEDWSSNPGPNQLDLESVAVHEIGHLLGLKHSPVPEAVMYPYFGYGTTTKKDLHSNDIETLTAMYGPIRT</sequence>
<feature type="binding site" evidence="6">
    <location>
        <position position="205"/>
    </location>
    <ligand>
        <name>Ca(2+)</name>
        <dbReference type="ChEBI" id="CHEBI:29108"/>
        <label>1</label>
    </ligand>
</feature>
<evidence type="ECO:0000256" key="3">
    <source>
        <dbReference type="ARBA" id="ARBA00022801"/>
    </source>
</evidence>
<evidence type="ECO:0000256" key="2">
    <source>
        <dbReference type="ARBA" id="ARBA00022723"/>
    </source>
</evidence>
<feature type="active site" evidence="5">
    <location>
        <position position="225"/>
    </location>
</feature>
<dbReference type="Gramene" id="OMO62845">
    <property type="protein sequence ID" value="OMO62845"/>
    <property type="gene ID" value="CCACVL1_22609"/>
</dbReference>
<feature type="binding site" evidence="6">
    <location>
        <position position="202"/>
    </location>
    <ligand>
        <name>Ca(2+)</name>
        <dbReference type="ChEBI" id="CHEBI:29108"/>
        <label>3</label>
    </ligand>
</feature>
<comment type="caution">
    <text evidence="9">The sequence shown here is derived from an EMBL/GenBank/DDBJ whole genome shotgun (WGS) entry which is preliminary data.</text>
</comment>
<feature type="binding site" evidence="6">
    <location>
        <position position="205"/>
    </location>
    <ligand>
        <name>Ca(2+)</name>
        <dbReference type="ChEBI" id="CHEBI:29108"/>
        <label>3</label>
    </ligand>
</feature>
<dbReference type="GO" id="GO:0030574">
    <property type="term" value="P:collagen catabolic process"/>
    <property type="evidence" value="ECO:0007669"/>
    <property type="project" value="TreeGrafter"/>
</dbReference>
<protein>
    <submittedName>
        <fullName evidence="9">Peptidase M10, metallopeptidase</fullName>
    </submittedName>
</protein>
<comment type="cofactor">
    <cofactor evidence="6">
        <name>Ca(2+)</name>
        <dbReference type="ChEBI" id="CHEBI:29108"/>
    </cofactor>
    <text evidence="6">Can bind about 5 Ca(2+) ions per subunit.</text>
</comment>